<evidence type="ECO:0000256" key="1">
    <source>
        <dbReference type="SAM" id="MobiDB-lite"/>
    </source>
</evidence>
<keyword evidence="2" id="KW-0732">Signal</keyword>
<dbReference type="GO" id="GO:0005509">
    <property type="term" value="F:calcium ion binding"/>
    <property type="evidence" value="ECO:0007669"/>
    <property type="project" value="InterPro"/>
</dbReference>
<dbReference type="WBParaSite" id="Gr19_v10_g9448.t1">
    <property type="protein sequence ID" value="Gr19_v10_g9448.t1"/>
    <property type="gene ID" value="Gr19_v10_g9448"/>
</dbReference>
<accession>A0A914ICX0</accession>
<organism evidence="3 4">
    <name type="scientific">Globodera rostochiensis</name>
    <name type="common">Golden nematode worm</name>
    <name type="synonym">Heterodera rostochiensis</name>
    <dbReference type="NCBI Taxonomy" id="31243"/>
    <lineage>
        <taxon>Eukaryota</taxon>
        <taxon>Metazoa</taxon>
        <taxon>Ecdysozoa</taxon>
        <taxon>Nematoda</taxon>
        <taxon>Chromadorea</taxon>
        <taxon>Rhabditida</taxon>
        <taxon>Tylenchina</taxon>
        <taxon>Tylenchomorpha</taxon>
        <taxon>Tylenchoidea</taxon>
        <taxon>Heteroderidae</taxon>
        <taxon>Heteroderinae</taxon>
        <taxon>Globodera</taxon>
    </lineage>
</organism>
<dbReference type="InterPro" id="IPR037104">
    <property type="entry name" value="Annexin_sf"/>
</dbReference>
<proteinExistence type="predicted"/>
<evidence type="ECO:0000313" key="4">
    <source>
        <dbReference type="WBParaSite" id="Gr19_v10_g9448.t1"/>
    </source>
</evidence>
<dbReference type="GO" id="GO:0005544">
    <property type="term" value="F:calcium-dependent phospholipid binding"/>
    <property type="evidence" value="ECO:0007669"/>
    <property type="project" value="InterPro"/>
</dbReference>
<evidence type="ECO:0000313" key="3">
    <source>
        <dbReference type="Proteomes" id="UP000887572"/>
    </source>
</evidence>
<dbReference type="Proteomes" id="UP000887572">
    <property type="component" value="Unplaced"/>
</dbReference>
<reference evidence="4" key="1">
    <citation type="submission" date="2022-11" db="UniProtKB">
        <authorList>
            <consortium name="WormBaseParasite"/>
        </authorList>
    </citation>
    <scope>IDENTIFICATION</scope>
</reference>
<name>A0A914ICX0_GLORO</name>
<sequence>MSGCRFLALQFPPKMLTMKLLCICGLLATLQNVAVAMNNPYQGGTAPPVDNESGSEEEDEQVPPQHAGGFGTGMHQQSNMMMHGGVPVHPSQQWPQQSSALTSFNSNNPAQQQYGSQQHPGMNMPSPTGSFNSNPNSMGSFNSNPHSMGSFNSNPQFAANPQQPNMGMMQQQPNNHLPQLFQLMQQQPNNPMVTQLFQLVQQQPNNPMISQLFQLMQQQPNNPMISQMIQMALQPPAVPAMPTMMQQNSLNRNMSSNPSMLHSSPSMSMPGFQPNPGYGPNQGQTPPKTTGRRNSRTSNASGLSNTNVMQPPAFVSYYVHEERVTYPVSMNQNGADVMPFMLEACVDMDLQRKRLSLMDCVENPKSKTKKILADKDPAAIDYGKLVKKLLEVEDSEDTWTNHIHTLQKAWITDVDQNQSQKKAASFPFSGGPKNPYLKQLIINSAMNRDVLLFLSLHNATFGRPNTDFADLNEIMVTTTNKERENMRTLYSNINPDKNLCTALRMEESKLKPHKYGLIIESLCQTNRDEYFKLSNNDKLQDINQDAQIFLKLLQIEVQLTCGDDVLKKVHKALDTVKDVVLRAMMSLLRYICCCAKNAFNDATRILLLRGPVDLIDIRDEYGDEKKLCLKKEDIAKVKQKGIKYEDAVKDRFNSDEHLKKHLYSLHDTFANKKKDSEAYAISGYIDLLEWLEKKEEGNENVNWMIIQKDAIEAFTETDLLKCMTADEKPHEHVIVQATGQIYPLENSQMDAANMMMPPQMPPHLTNMASFAGYGMQQGLPGNQGFGGNMRFAQQPQFNPNVYGAGLPGNQSFGGNMQFAQQPQFDPNVYGAMAAQFSNMGIQPGQNQYQQQNNQQYQGGMTHQGSNMPPPKK</sequence>
<feature type="region of interest" description="Disordered" evidence="1">
    <location>
        <begin position="43"/>
        <end position="163"/>
    </location>
</feature>
<evidence type="ECO:0000256" key="2">
    <source>
        <dbReference type="SAM" id="SignalP"/>
    </source>
</evidence>
<feature type="compositionally biased region" description="Polar residues" evidence="1">
    <location>
        <begin position="296"/>
        <end position="307"/>
    </location>
</feature>
<protein>
    <submittedName>
        <fullName evidence="4">Uncharacterized protein</fullName>
    </submittedName>
</protein>
<feature type="compositionally biased region" description="Polar residues" evidence="1">
    <location>
        <begin position="90"/>
        <end position="159"/>
    </location>
</feature>
<feature type="signal peptide" evidence="2">
    <location>
        <begin position="1"/>
        <end position="36"/>
    </location>
</feature>
<keyword evidence="3" id="KW-1185">Reference proteome</keyword>
<feature type="compositionally biased region" description="Low complexity" evidence="1">
    <location>
        <begin position="844"/>
        <end position="859"/>
    </location>
</feature>
<dbReference type="AlphaFoldDB" id="A0A914ICX0"/>
<feature type="region of interest" description="Disordered" evidence="1">
    <location>
        <begin position="249"/>
        <end position="307"/>
    </location>
</feature>
<dbReference type="SUPFAM" id="SSF47874">
    <property type="entry name" value="Annexin"/>
    <property type="match status" value="1"/>
</dbReference>
<feature type="region of interest" description="Disordered" evidence="1">
    <location>
        <begin position="843"/>
        <end position="872"/>
    </location>
</feature>
<feature type="compositionally biased region" description="Low complexity" evidence="1">
    <location>
        <begin position="254"/>
        <end position="270"/>
    </location>
</feature>
<feature type="chain" id="PRO_5037009821" evidence="2">
    <location>
        <begin position="37"/>
        <end position="872"/>
    </location>
</feature>